<protein>
    <submittedName>
        <fullName evidence="1">CAZy families GT4 protein</fullName>
    </submittedName>
</protein>
<evidence type="ECO:0000313" key="1">
    <source>
        <dbReference type="EMBL" id="AIA92510.1"/>
    </source>
</evidence>
<dbReference type="AlphaFoldDB" id="A0A060CHL1"/>
<proteinExistence type="predicted"/>
<reference evidence="1" key="1">
    <citation type="journal article" date="2013" name="Environ. Microbiol.">
        <title>Seasonally variable intestinal metagenomes of the red palm weevil (Rhynchophorus ferrugineus).</title>
        <authorList>
            <person name="Jia S."/>
            <person name="Zhang X."/>
            <person name="Zhang G."/>
            <person name="Yin A."/>
            <person name="Zhang S."/>
            <person name="Li F."/>
            <person name="Wang L."/>
            <person name="Zhao D."/>
            <person name="Yun Q."/>
            <person name="Tala"/>
            <person name="Wang J."/>
            <person name="Sun G."/>
            <person name="Baabdullah M."/>
            <person name="Yu X."/>
            <person name="Hu S."/>
            <person name="Al-Mssallem I.S."/>
            <person name="Yu J."/>
        </authorList>
    </citation>
    <scope>NUCLEOTIDE SEQUENCE</scope>
</reference>
<sequence length="87" mass="10090">MKLLVVSDSHIIKSADGKYWCNTAVHGYDFWQRYTHIFEEVHVISRVQNIETIDATKYIRVDGQGIKILALPFVRGAKGYLRNFISF</sequence>
<organism evidence="1">
    <name type="scientific">uncultured Micromonospora sp</name>
    <dbReference type="NCBI Taxonomy" id="429168"/>
    <lineage>
        <taxon>Bacteria</taxon>
        <taxon>Bacillati</taxon>
        <taxon>Actinomycetota</taxon>
        <taxon>Actinomycetes</taxon>
        <taxon>Micromonosporales</taxon>
        <taxon>Micromonosporaceae</taxon>
        <taxon>Micromonospora</taxon>
        <taxon>environmental samples</taxon>
    </lineage>
</organism>
<feature type="non-terminal residue" evidence="1">
    <location>
        <position position="87"/>
    </location>
</feature>
<name>A0A060CHL1_9ACTN</name>
<dbReference type="EMBL" id="KF125186">
    <property type="protein sequence ID" value="AIA92510.1"/>
    <property type="molecule type" value="Genomic_DNA"/>
</dbReference>
<accession>A0A060CHL1</accession>